<organism evidence="1 2">
    <name type="scientific">Haoranjiania flava</name>
    <dbReference type="NCBI Taxonomy" id="1856322"/>
    <lineage>
        <taxon>Bacteria</taxon>
        <taxon>Pseudomonadati</taxon>
        <taxon>Bacteroidota</taxon>
        <taxon>Chitinophagia</taxon>
        <taxon>Chitinophagales</taxon>
        <taxon>Chitinophagaceae</taxon>
        <taxon>Haoranjiania</taxon>
    </lineage>
</organism>
<evidence type="ECO:0000313" key="2">
    <source>
        <dbReference type="Proteomes" id="UP001209317"/>
    </source>
</evidence>
<dbReference type="Proteomes" id="UP001209317">
    <property type="component" value="Unassembled WGS sequence"/>
</dbReference>
<gene>
    <name evidence="1" type="ORF">OD355_04570</name>
</gene>
<evidence type="ECO:0008006" key="3">
    <source>
        <dbReference type="Google" id="ProtNLM"/>
    </source>
</evidence>
<reference evidence="1" key="1">
    <citation type="submission" date="2022-10" db="EMBL/GenBank/DDBJ databases">
        <authorList>
            <person name="Kim H.S."/>
            <person name="Kim J.-S."/>
            <person name="Suh M.K."/>
            <person name="Eom M.K."/>
            <person name="Lee J.-S."/>
        </authorList>
    </citation>
    <scope>NUCLEOTIDE SEQUENCE</scope>
    <source>
        <strain evidence="1">LIP-5</strain>
    </source>
</reference>
<dbReference type="EMBL" id="JAOTPL010000004">
    <property type="protein sequence ID" value="MCU7693788.1"/>
    <property type="molecule type" value="Genomic_DNA"/>
</dbReference>
<keyword evidence="2" id="KW-1185">Reference proteome</keyword>
<protein>
    <recommendedName>
        <fullName evidence="3">Lipoprotein</fullName>
    </recommendedName>
</protein>
<dbReference type="AlphaFoldDB" id="A0AAE3IMB2"/>
<dbReference type="PROSITE" id="PS51257">
    <property type="entry name" value="PROKAR_LIPOPROTEIN"/>
    <property type="match status" value="1"/>
</dbReference>
<sequence>MKLHLLILFLVIVSLGCSPDNPVSPVKPAEAYTLKFKSSAVIETQQINDGKTEAIEAKKAEALFGKRIITWHPKELRFSKDSLLMVKSDDVVEAYKIKWEKSDLFVYNDITEQWQYCGSKNDKTSFALNTGFYMINKQSSFSTIKVTGQEYFLKSSADLDLSSQKGTAIWLRVQYIYE</sequence>
<accession>A0AAE3IMB2</accession>
<proteinExistence type="predicted"/>
<dbReference type="RefSeq" id="WP_263037275.1">
    <property type="nucleotide sequence ID" value="NZ_JAOTPL010000004.1"/>
</dbReference>
<name>A0AAE3IMB2_9BACT</name>
<comment type="caution">
    <text evidence="1">The sequence shown here is derived from an EMBL/GenBank/DDBJ whole genome shotgun (WGS) entry which is preliminary data.</text>
</comment>
<evidence type="ECO:0000313" key="1">
    <source>
        <dbReference type="EMBL" id="MCU7693788.1"/>
    </source>
</evidence>